<proteinExistence type="predicted"/>
<organism evidence="2 3">
    <name type="scientific">Dimorphilus gyrociliatus</name>
    <dbReference type="NCBI Taxonomy" id="2664684"/>
    <lineage>
        <taxon>Eukaryota</taxon>
        <taxon>Metazoa</taxon>
        <taxon>Spiralia</taxon>
        <taxon>Lophotrochozoa</taxon>
        <taxon>Annelida</taxon>
        <taxon>Polychaeta</taxon>
        <taxon>Polychaeta incertae sedis</taxon>
        <taxon>Dinophilidae</taxon>
        <taxon>Dimorphilus</taxon>
    </lineage>
</organism>
<feature type="transmembrane region" description="Helical" evidence="1">
    <location>
        <begin position="206"/>
        <end position="227"/>
    </location>
</feature>
<evidence type="ECO:0000313" key="3">
    <source>
        <dbReference type="Proteomes" id="UP000549394"/>
    </source>
</evidence>
<feature type="transmembrane region" description="Helical" evidence="1">
    <location>
        <begin position="181"/>
        <end position="200"/>
    </location>
</feature>
<dbReference type="AlphaFoldDB" id="A0A7I8VMH8"/>
<dbReference type="Proteomes" id="UP000549394">
    <property type="component" value="Unassembled WGS sequence"/>
</dbReference>
<protein>
    <submittedName>
        <fullName evidence="2">Uncharacterized protein</fullName>
    </submittedName>
</protein>
<dbReference type="EMBL" id="CAJFCJ010000007">
    <property type="protein sequence ID" value="CAD5117219.1"/>
    <property type="molecule type" value="Genomic_DNA"/>
</dbReference>
<name>A0A7I8VMH8_9ANNE</name>
<reference evidence="2 3" key="1">
    <citation type="submission" date="2020-08" db="EMBL/GenBank/DDBJ databases">
        <authorList>
            <person name="Hejnol A."/>
        </authorList>
    </citation>
    <scope>NUCLEOTIDE SEQUENCE [LARGE SCALE GENOMIC DNA]</scope>
</reference>
<comment type="caution">
    <text evidence="2">The sequence shown here is derived from an EMBL/GenBank/DDBJ whole genome shotgun (WGS) entry which is preliminary data.</text>
</comment>
<keyword evidence="1" id="KW-1133">Transmembrane helix</keyword>
<keyword evidence="1" id="KW-0812">Transmembrane</keyword>
<evidence type="ECO:0000313" key="2">
    <source>
        <dbReference type="EMBL" id="CAD5117219.1"/>
    </source>
</evidence>
<accession>A0A7I8VMH8</accession>
<evidence type="ECO:0000256" key="1">
    <source>
        <dbReference type="SAM" id="Phobius"/>
    </source>
</evidence>
<keyword evidence="1" id="KW-0472">Membrane</keyword>
<gene>
    <name evidence="2" type="ORF">DGYR_LOCUS5770</name>
</gene>
<keyword evidence="3" id="KW-1185">Reference proteome</keyword>
<sequence>MSSQNIDSVNLSLDNKKDTISTKSDSDNSQEGALILGKKNQLGVKYHTRYIVERKEQNHESFRESLEEFFFPCFAEEIKEHSIFKKIATFLTSEPFILTIHLTAVLLGVLKILLEVREKNGETIEEAHSALECIGVCFVIGLRAWVVNNCFHEIKTLRLNLEKADKTETIRGQKLKIFVRVYIFTMIMFCLISIGCTIAFKLLAHLGWTILSNNCLLALGTGLYGVAESFTGRKKSKISEDHHKMLIHEMSLLLVETQLCQTQEERRTFARKVENFLKALKETPEFSKPQYVKCSQKAAIRESSMMQIISYV</sequence>